<proteinExistence type="predicted"/>
<sequence>MKNVLSKVALAALAVGGVTGVNSAAHAQTPPPPTIQPMNGAPEIRDGEQRFKVRGRLQYDVYSNEWDAGVDSPLVSPSVDAEDGSRSYVRRAFLGVQGRFSDNWRYKVDFVLNPGASGDDATTGDAAVAVDDAYLEYAGDFFSVVIGENNVTAPLEDRTSSLDIPFLERSSIINAYGYGRAAGVAGLVTGANWMAAIGVYGDSLNNSDSNFANSEQTSISGRFTWAPIFETSPDGVTLLHLGVSARQRYNGDDALFRYRPRPLNGRGSRWVESSSGSATQDDLSYGFEVAGQWNAFGFTGEYITLEGETPAGVQVESDGYYVDLTWSLTGEARSYRGNQGSFGPVVPHNPVTEGGWGHWGLIARYDFIDLSDIDAGTARGEQTAYAFGVNWVPIDHVRFMLNYASTEMDRVVNTFPVAPGISAPDAEADVISLRTQFDF</sequence>
<feature type="chain" id="PRO_5026360310" evidence="1">
    <location>
        <begin position="28"/>
        <end position="439"/>
    </location>
</feature>
<evidence type="ECO:0000256" key="1">
    <source>
        <dbReference type="SAM" id="SignalP"/>
    </source>
</evidence>
<evidence type="ECO:0000313" key="2">
    <source>
        <dbReference type="EMBL" id="QGZ96454.1"/>
    </source>
</evidence>
<dbReference type="Pfam" id="PF07396">
    <property type="entry name" value="Porin_O_P"/>
    <property type="match status" value="1"/>
</dbReference>
<organism evidence="2 3">
    <name type="scientific">Terricaulis silvestris</name>
    <dbReference type="NCBI Taxonomy" id="2686094"/>
    <lineage>
        <taxon>Bacteria</taxon>
        <taxon>Pseudomonadati</taxon>
        <taxon>Pseudomonadota</taxon>
        <taxon>Alphaproteobacteria</taxon>
        <taxon>Caulobacterales</taxon>
        <taxon>Caulobacteraceae</taxon>
        <taxon>Terricaulis</taxon>
    </lineage>
</organism>
<feature type="signal peptide" evidence="1">
    <location>
        <begin position="1"/>
        <end position="27"/>
    </location>
</feature>
<dbReference type="InterPro" id="IPR010870">
    <property type="entry name" value="Porin_O/P"/>
</dbReference>
<dbReference type="SUPFAM" id="SSF56935">
    <property type="entry name" value="Porins"/>
    <property type="match status" value="1"/>
</dbReference>
<keyword evidence="1" id="KW-0732">Signal</keyword>
<dbReference type="AlphaFoldDB" id="A0A6I6MVK6"/>
<dbReference type="Gene3D" id="2.40.160.10">
    <property type="entry name" value="Porin"/>
    <property type="match status" value="1"/>
</dbReference>
<gene>
    <name evidence="2" type="primary">oprO</name>
    <name evidence="2" type="ORF">DSM104635_03314</name>
</gene>
<dbReference type="KEGG" id="tsv:DSM104635_03314"/>
<dbReference type="Proteomes" id="UP000431269">
    <property type="component" value="Chromosome"/>
</dbReference>
<name>A0A6I6MVK6_9CAUL</name>
<protein>
    <submittedName>
        <fullName evidence="2">Porin O</fullName>
    </submittedName>
</protein>
<dbReference type="EMBL" id="CP047045">
    <property type="protein sequence ID" value="QGZ96454.1"/>
    <property type="molecule type" value="Genomic_DNA"/>
</dbReference>
<reference evidence="3" key="1">
    <citation type="submission" date="2019-12" db="EMBL/GenBank/DDBJ databases">
        <title>Complete genome of Terracaulis silvestris 0127_4.</title>
        <authorList>
            <person name="Vieira S."/>
            <person name="Riedel T."/>
            <person name="Sproer C."/>
            <person name="Pascual J."/>
            <person name="Boedeker C."/>
            <person name="Overmann J."/>
        </authorList>
    </citation>
    <scope>NUCLEOTIDE SEQUENCE [LARGE SCALE GENOMIC DNA]</scope>
    <source>
        <strain evidence="3">0127_4</strain>
    </source>
</reference>
<dbReference type="RefSeq" id="WP_158767238.1">
    <property type="nucleotide sequence ID" value="NZ_CP047045.1"/>
</dbReference>
<keyword evidence="3" id="KW-1185">Reference proteome</keyword>
<evidence type="ECO:0000313" key="3">
    <source>
        <dbReference type="Proteomes" id="UP000431269"/>
    </source>
</evidence>
<dbReference type="InterPro" id="IPR023614">
    <property type="entry name" value="Porin_dom_sf"/>
</dbReference>
<accession>A0A6I6MVK6</accession>